<dbReference type="PANTHER" id="PTHR47806:SF1">
    <property type="entry name" value="RIBOSOMAL PROTEIN UL3 GLUTAMINE METHYLTRANSFERASE"/>
    <property type="match status" value="1"/>
</dbReference>
<dbReference type="EC" id="2.1.1.72" evidence="5"/>
<dbReference type="AlphaFoldDB" id="Q21WT5"/>
<dbReference type="GO" id="GO:0009007">
    <property type="term" value="F:site-specific DNA-methyltransferase (adenine-specific) activity"/>
    <property type="evidence" value="ECO:0007669"/>
    <property type="project" value="UniProtKB-EC"/>
</dbReference>
<evidence type="ECO:0000313" key="6">
    <source>
        <dbReference type="Proteomes" id="UP000008332"/>
    </source>
</evidence>
<reference evidence="6" key="1">
    <citation type="submission" date="2006-02" db="EMBL/GenBank/DDBJ databases">
        <title>Complete sequence of chromosome of Rhodoferax ferrireducens DSM 15236.</title>
        <authorList>
            <person name="Copeland A."/>
            <person name="Lucas S."/>
            <person name="Lapidus A."/>
            <person name="Barry K."/>
            <person name="Detter J.C."/>
            <person name="Glavina del Rio T."/>
            <person name="Hammon N."/>
            <person name="Israni S."/>
            <person name="Pitluck S."/>
            <person name="Brettin T."/>
            <person name="Bruce D."/>
            <person name="Han C."/>
            <person name="Tapia R."/>
            <person name="Gilna P."/>
            <person name="Kiss H."/>
            <person name="Schmutz J."/>
            <person name="Larimer F."/>
            <person name="Land M."/>
            <person name="Kyrpides N."/>
            <person name="Ivanova N."/>
            <person name="Richardson P."/>
        </authorList>
    </citation>
    <scope>NUCLEOTIDE SEQUENCE [LARGE SCALE GENOMIC DNA]</scope>
    <source>
        <strain evidence="6">ATCC BAA-621 / DSM 15236 / T118</strain>
    </source>
</reference>
<organism evidence="5 6">
    <name type="scientific">Albidiferax ferrireducens (strain ATCC BAA-621 / DSM 15236 / T118)</name>
    <name type="common">Rhodoferax ferrireducens</name>
    <dbReference type="NCBI Taxonomy" id="338969"/>
    <lineage>
        <taxon>Bacteria</taxon>
        <taxon>Pseudomonadati</taxon>
        <taxon>Pseudomonadota</taxon>
        <taxon>Betaproteobacteria</taxon>
        <taxon>Burkholderiales</taxon>
        <taxon>Comamonadaceae</taxon>
        <taxon>Rhodoferax</taxon>
    </lineage>
</organism>
<dbReference type="SUPFAM" id="SSF53335">
    <property type="entry name" value="S-adenosyl-L-methionine-dependent methyltransferases"/>
    <property type="match status" value="1"/>
</dbReference>
<dbReference type="GO" id="GO:0036009">
    <property type="term" value="F:protein-glutamine N-methyltransferase activity"/>
    <property type="evidence" value="ECO:0007669"/>
    <property type="project" value="InterPro"/>
</dbReference>
<dbReference type="GO" id="GO:0032259">
    <property type="term" value="P:methylation"/>
    <property type="evidence" value="ECO:0007669"/>
    <property type="project" value="UniProtKB-KW"/>
</dbReference>
<dbReference type="Pfam" id="PF05175">
    <property type="entry name" value="MTS"/>
    <property type="match status" value="1"/>
</dbReference>
<dbReference type="NCBIfam" id="TIGR03533">
    <property type="entry name" value="L3_gln_methyl"/>
    <property type="match status" value="1"/>
</dbReference>
<dbReference type="EMBL" id="CP000267">
    <property type="protein sequence ID" value="ABD69768.1"/>
    <property type="molecule type" value="Genomic_DNA"/>
</dbReference>
<dbReference type="CDD" id="cd02440">
    <property type="entry name" value="AdoMet_MTases"/>
    <property type="match status" value="1"/>
</dbReference>
<gene>
    <name evidence="5" type="ordered locus">Rfer_2043</name>
</gene>
<evidence type="ECO:0000256" key="3">
    <source>
        <dbReference type="ARBA" id="ARBA00022691"/>
    </source>
</evidence>
<dbReference type="InterPro" id="IPR029063">
    <property type="entry name" value="SAM-dependent_MTases_sf"/>
</dbReference>
<keyword evidence="1 5" id="KW-0489">Methyltransferase</keyword>
<dbReference type="GO" id="GO:0003676">
    <property type="term" value="F:nucleic acid binding"/>
    <property type="evidence" value="ECO:0007669"/>
    <property type="project" value="InterPro"/>
</dbReference>
<dbReference type="Gene3D" id="3.40.50.150">
    <property type="entry name" value="Vaccinia Virus protein VP39"/>
    <property type="match status" value="1"/>
</dbReference>
<evidence type="ECO:0000313" key="5">
    <source>
        <dbReference type="EMBL" id="ABD69768.1"/>
    </source>
</evidence>
<evidence type="ECO:0000256" key="2">
    <source>
        <dbReference type="ARBA" id="ARBA00022679"/>
    </source>
</evidence>
<keyword evidence="3" id="KW-0949">S-adenosyl-L-methionine</keyword>
<sequence length="310" mass="33602">MTVLELIEAAAAQLTEAGVAFGHGTDNAFDEAAWLVLWQLGLPLDTPLDTPPADAPDAPQFAANRPVAPVEQEQVATLIRARITSRQPAAYLTQEAWLMGVPFYVDPRAIVPRSLIAELLVNGGIDYWLSDATHAVLDLCCGNGSLAVLAAMAYPDVTVDASDLSKEALAVARINVDKHGLGGRITLIESDGFARLPGRYDLILCNPPYVNLQSMAALPPEFHAEPALALDGNRAGGQDGMDFIRRLLREAPQHMNEDAVLVLEIGNEREHFEAAFPRLEAIWLETSAGEDQVLLLTREALRANQEARQD</sequence>
<dbReference type="HOGENOM" id="CLU_018398_5_1_4"/>
<dbReference type="PROSITE" id="PS00092">
    <property type="entry name" value="N6_MTASE"/>
    <property type="match status" value="1"/>
</dbReference>
<accession>Q21WT5</accession>
<dbReference type="KEGG" id="rfr:Rfer_2043"/>
<feature type="domain" description="Methyltransferase small" evidence="4">
    <location>
        <begin position="132"/>
        <end position="213"/>
    </location>
</feature>
<dbReference type="OrthoDB" id="9800643at2"/>
<dbReference type="eggNOG" id="COG2890">
    <property type="taxonomic scope" value="Bacteria"/>
</dbReference>
<dbReference type="InterPro" id="IPR007848">
    <property type="entry name" value="Small_mtfrase_dom"/>
</dbReference>
<dbReference type="GO" id="GO:0005829">
    <property type="term" value="C:cytosol"/>
    <property type="evidence" value="ECO:0007669"/>
    <property type="project" value="TreeGrafter"/>
</dbReference>
<evidence type="ECO:0000256" key="1">
    <source>
        <dbReference type="ARBA" id="ARBA00022603"/>
    </source>
</evidence>
<dbReference type="NCBIfam" id="TIGR00536">
    <property type="entry name" value="hemK_fam"/>
    <property type="match status" value="1"/>
</dbReference>
<keyword evidence="6" id="KW-1185">Reference proteome</keyword>
<dbReference type="PIRSF" id="PIRSF037167">
    <property type="entry name" value="Mtase_YfcB_prd"/>
    <property type="match status" value="1"/>
</dbReference>
<dbReference type="InterPro" id="IPR017127">
    <property type="entry name" value="Ribosome_uL3_MTase"/>
</dbReference>
<dbReference type="RefSeq" id="WP_011464336.1">
    <property type="nucleotide sequence ID" value="NC_007908.1"/>
</dbReference>
<name>Q21WT5_ALBFT</name>
<dbReference type="PANTHER" id="PTHR47806">
    <property type="entry name" value="50S RIBOSOMAL PROTEIN L3 GLUTAMINE METHYLTRANSFERASE"/>
    <property type="match status" value="1"/>
</dbReference>
<keyword evidence="2 5" id="KW-0808">Transferase</keyword>
<proteinExistence type="predicted"/>
<evidence type="ECO:0000259" key="4">
    <source>
        <dbReference type="Pfam" id="PF05175"/>
    </source>
</evidence>
<protein>
    <submittedName>
        <fullName evidence="5">Modification methylase, HemK family</fullName>
        <ecNumber evidence="5">2.1.1.72</ecNumber>
    </submittedName>
</protein>
<dbReference type="Proteomes" id="UP000008332">
    <property type="component" value="Chromosome"/>
</dbReference>
<dbReference type="InterPro" id="IPR004556">
    <property type="entry name" value="HemK-like"/>
</dbReference>
<dbReference type="STRING" id="338969.Rfer_2043"/>
<dbReference type="InterPro" id="IPR002052">
    <property type="entry name" value="DNA_methylase_N6_adenine_CS"/>
</dbReference>